<organism evidence="1">
    <name type="scientific">Siphoviridae sp. cttuu15</name>
    <dbReference type="NCBI Taxonomy" id="2825709"/>
    <lineage>
        <taxon>Viruses</taxon>
        <taxon>Duplodnaviria</taxon>
        <taxon>Heunggongvirae</taxon>
        <taxon>Uroviricota</taxon>
        <taxon>Caudoviricetes</taxon>
    </lineage>
</organism>
<sequence>MNDLLIKALITVMVIDAGMHFYYAYKKNVYQSLRFLTLTVLMSVSIGAALTKQEIDNVWGKMTIIEQKIEMQEKEKEPEENKDGGKNKWDTKIVRALNAITEEKEKNELNAEESVLNLLHGS</sequence>
<proteinExistence type="predicted"/>
<reference evidence="1" key="1">
    <citation type="journal article" date="2021" name="Proc. Natl. Acad. Sci. U.S.A.">
        <title>A Catalog of Tens of Thousands of Viruses from Human Metagenomes Reveals Hidden Associations with Chronic Diseases.</title>
        <authorList>
            <person name="Tisza M.J."/>
            <person name="Buck C.B."/>
        </authorList>
    </citation>
    <scope>NUCLEOTIDE SEQUENCE</scope>
    <source>
        <strain evidence="1">Cttuu15</strain>
    </source>
</reference>
<name>A0A8S5U1C4_9CAUD</name>
<accession>A0A8S5U1C4</accession>
<evidence type="ECO:0000313" key="1">
    <source>
        <dbReference type="EMBL" id="DAF88260.1"/>
    </source>
</evidence>
<protein>
    <submittedName>
        <fullName evidence="1">Uncharacterized protein</fullName>
    </submittedName>
</protein>
<dbReference type="EMBL" id="BK015982">
    <property type="protein sequence ID" value="DAF88260.1"/>
    <property type="molecule type" value="Genomic_DNA"/>
</dbReference>